<name>A0A0W7WFP0_9RHOB</name>
<gene>
    <name evidence="1" type="ORF">AVJ23_17440</name>
</gene>
<dbReference type="RefSeq" id="WP_058863501.1">
    <property type="nucleotide sequence ID" value="NZ_LPXO01000013.1"/>
</dbReference>
<proteinExistence type="predicted"/>
<accession>A0A0W7WFP0</accession>
<dbReference type="EMBL" id="LPXO01000013">
    <property type="protein sequence ID" value="KUF09425.1"/>
    <property type="molecule type" value="Genomic_DNA"/>
</dbReference>
<evidence type="ECO:0000313" key="1">
    <source>
        <dbReference type="EMBL" id="KUF09425.1"/>
    </source>
</evidence>
<evidence type="ECO:0008006" key="3">
    <source>
        <dbReference type="Google" id="ProtNLM"/>
    </source>
</evidence>
<protein>
    <recommendedName>
        <fullName evidence="3">Glycosyltransferase</fullName>
    </recommendedName>
</protein>
<dbReference type="AlphaFoldDB" id="A0A0W7WFP0"/>
<comment type="caution">
    <text evidence="1">The sequence shown here is derived from an EMBL/GenBank/DDBJ whole genome shotgun (WGS) entry which is preliminary data.</text>
</comment>
<sequence>MRVISLTSIPPRFSAIGPTLESLLAQGADRVVLALPRHYRRFPGPMKPPPLPGGVTLLWSDTDFGPATKLLPALRAYPQAEITYCDDDVIYGAGWLDALAGPEDRVTAASGWSVRRLRRQGVDAPQVDVAQGFSGVRVSAHLFDAALFDLPPAAQAVDDIWISGHLARARIPITLSRDARALCEPRTLDHDLQDAEIDGLSRAQANERCAAELHARYGIWPPLSN</sequence>
<dbReference type="Proteomes" id="UP000054396">
    <property type="component" value="Unassembled WGS sequence"/>
</dbReference>
<keyword evidence="2" id="KW-1185">Reference proteome</keyword>
<reference evidence="1 2" key="1">
    <citation type="submission" date="2015-12" db="EMBL/GenBank/DDBJ databases">
        <authorList>
            <person name="Shamseldin A."/>
            <person name="Moawad H."/>
            <person name="Abd El-Rahim W.M."/>
            <person name="Sadowsky M.J."/>
        </authorList>
    </citation>
    <scope>NUCLEOTIDE SEQUENCE [LARGE SCALE GENOMIC DNA]</scope>
    <source>
        <strain evidence="1 2">SJ5A-1</strain>
    </source>
</reference>
<evidence type="ECO:0000313" key="2">
    <source>
        <dbReference type="Proteomes" id="UP000054396"/>
    </source>
</evidence>
<dbReference type="STRING" id="1685382.AVJ23_17440"/>
<organism evidence="1 2">
    <name type="scientific">Pseudoponticoccus marisrubri</name>
    <dbReference type="NCBI Taxonomy" id="1685382"/>
    <lineage>
        <taxon>Bacteria</taxon>
        <taxon>Pseudomonadati</taxon>
        <taxon>Pseudomonadota</taxon>
        <taxon>Alphaproteobacteria</taxon>
        <taxon>Rhodobacterales</taxon>
        <taxon>Roseobacteraceae</taxon>
        <taxon>Pseudoponticoccus</taxon>
    </lineage>
</organism>
<dbReference type="OrthoDB" id="5465469at2"/>